<reference evidence="1" key="1">
    <citation type="submission" date="2020-01" db="EMBL/GenBank/DDBJ databases">
        <authorList>
            <person name="Mishra B."/>
        </authorList>
    </citation>
    <scope>NUCLEOTIDE SEQUENCE [LARGE SCALE GENOMIC DNA]</scope>
</reference>
<protein>
    <recommendedName>
        <fullName evidence="3">NYN domain-containing protein</fullName>
    </recommendedName>
</protein>
<gene>
    <name evidence="1" type="ORF">MERR_LOCUS4752</name>
</gene>
<name>A0A6D2HLX8_9BRAS</name>
<keyword evidence="2" id="KW-1185">Reference proteome</keyword>
<comment type="caution">
    <text evidence="1">The sequence shown here is derived from an EMBL/GenBank/DDBJ whole genome shotgun (WGS) entry which is preliminary data.</text>
</comment>
<sequence>MGFYYAVSINAYGGLMNHTKDNLYKARILHKPQGEGDMAVDLIVKAHTRSPRNFMVIPKPGQDSELHRSVVDCTQGLDGGKPIIGGRRMGDTTPVMEDLSSLVSLFQGSERKGFVFWDVVKCPITTYANIETVGNDIRAALQRLGHHGCVEILAFGGDKLNQNRLKDKLYEAGIICTPLEYCEAAMDLYAESLFPGPLMVIPRPDLDSDLHRFLTRMKQIHHDVLSVKPPPDDEDSPQDDLFLQYAQLIIGCTDGLYGGKPIIRGRTRMEEDTHVIQDFSKPITFVKGETAGVFWNLEDFPFPDGWSPDAIYEKIESAFRDDGYELSNMLVWAYVDDKEGSWGGDF</sequence>
<evidence type="ECO:0000313" key="2">
    <source>
        <dbReference type="Proteomes" id="UP000467841"/>
    </source>
</evidence>
<accession>A0A6D2HLX8</accession>
<dbReference type="GO" id="GO:0010468">
    <property type="term" value="P:regulation of gene expression"/>
    <property type="evidence" value="ECO:0007669"/>
    <property type="project" value="InterPro"/>
</dbReference>
<dbReference type="GO" id="GO:0005777">
    <property type="term" value="C:peroxisome"/>
    <property type="evidence" value="ECO:0007669"/>
    <property type="project" value="InterPro"/>
</dbReference>
<dbReference type="PANTHER" id="PTHR14379:SF59">
    <property type="entry name" value="NYN DOMAIN-CONTAINING PROTEIN"/>
    <property type="match status" value="1"/>
</dbReference>
<proteinExistence type="predicted"/>
<dbReference type="PANTHER" id="PTHR14379">
    <property type="entry name" value="LIMKAIN B LKAP"/>
    <property type="match status" value="1"/>
</dbReference>
<dbReference type="AlphaFoldDB" id="A0A6D2HLX8"/>
<dbReference type="EMBL" id="CACVBM020000333">
    <property type="protein sequence ID" value="CAA7017517.1"/>
    <property type="molecule type" value="Genomic_DNA"/>
</dbReference>
<evidence type="ECO:0000313" key="1">
    <source>
        <dbReference type="EMBL" id="CAA7017517.1"/>
    </source>
</evidence>
<evidence type="ECO:0008006" key="3">
    <source>
        <dbReference type="Google" id="ProtNLM"/>
    </source>
</evidence>
<dbReference type="InterPro" id="IPR024768">
    <property type="entry name" value="Marf1"/>
</dbReference>
<dbReference type="OrthoDB" id="1055267at2759"/>
<organism evidence="1 2">
    <name type="scientific">Microthlaspi erraticum</name>
    <dbReference type="NCBI Taxonomy" id="1685480"/>
    <lineage>
        <taxon>Eukaryota</taxon>
        <taxon>Viridiplantae</taxon>
        <taxon>Streptophyta</taxon>
        <taxon>Embryophyta</taxon>
        <taxon>Tracheophyta</taxon>
        <taxon>Spermatophyta</taxon>
        <taxon>Magnoliopsida</taxon>
        <taxon>eudicotyledons</taxon>
        <taxon>Gunneridae</taxon>
        <taxon>Pentapetalae</taxon>
        <taxon>rosids</taxon>
        <taxon>malvids</taxon>
        <taxon>Brassicales</taxon>
        <taxon>Brassicaceae</taxon>
        <taxon>Coluteocarpeae</taxon>
        <taxon>Microthlaspi</taxon>
    </lineage>
</organism>
<dbReference type="Proteomes" id="UP000467841">
    <property type="component" value="Unassembled WGS sequence"/>
</dbReference>